<name>A0A8T0C037_9GAMM</name>
<dbReference type="Pfam" id="PF00990">
    <property type="entry name" value="GGDEF"/>
    <property type="match status" value="1"/>
</dbReference>
<dbReference type="NCBIfam" id="TIGR00254">
    <property type="entry name" value="GGDEF"/>
    <property type="match status" value="1"/>
</dbReference>
<dbReference type="PANTHER" id="PTHR45138:SF9">
    <property type="entry name" value="DIGUANYLATE CYCLASE DGCM-RELATED"/>
    <property type="match status" value="1"/>
</dbReference>
<organism evidence="5 6">
    <name type="scientific">Pseudoalteromonas rubra</name>
    <dbReference type="NCBI Taxonomy" id="43658"/>
    <lineage>
        <taxon>Bacteria</taxon>
        <taxon>Pseudomonadati</taxon>
        <taxon>Pseudomonadota</taxon>
        <taxon>Gammaproteobacteria</taxon>
        <taxon>Alteromonadales</taxon>
        <taxon>Pseudoalteromonadaceae</taxon>
        <taxon>Pseudoalteromonas</taxon>
    </lineage>
</organism>
<keyword evidence="3" id="KW-1133">Transmembrane helix</keyword>
<dbReference type="PANTHER" id="PTHR45138">
    <property type="entry name" value="REGULATORY COMPONENTS OF SENSORY TRANSDUCTION SYSTEM"/>
    <property type="match status" value="1"/>
</dbReference>
<evidence type="ECO:0000313" key="5">
    <source>
        <dbReference type="EMBL" id="KAF7781074.1"/>
    </source>
</evidence>
<dbReference type="EC" id="2.7.7.65" evidence="1"/>
<dbReference type="InterPro" id="IPR000160">
    <property type="entry name" value="GGDEF_dom"/>
</dbReference>
<dbReference type="SUPFAM" id="SSF55073">
    <property type="entry name" value="Nucleotide cyclase"/>
    <property type="match status" value="1"/>
</dbReference>
<dbReference type="GO" id="GO:1902201">
    <property type="term" value="P:negative regulation of bacterial-type flagellum-dependent cell motility"/>
    <property type="evidence" value="ECO:0007669"/>
    <property type="project" value="TreeGrafter"/>
</dbReference>
<dbReference type="InterPro" id="IPR029787">
    <property type="entry name" value="Nucleotide_cyclase"/>
</dbReference>
<dbReference type="Gene3D" id="3.30.70.270">
    <property type="match status" value="1"/>
</dbReference>
<comment type="caution">
    <text evidence="5">The sequence shown here is derived from an EMBL/GenBank/DDBJ whole genome shotgun (WGS) entry which is preliminary data.</text>
</comment>
<dbReference type="CDD" id="cd01949">
    <property type="entry name" value="GGDEF"/>
    <property type="match status" value="1"/>
</dbReference>
<feature type="transmembrane region" description="Helical" evidence="3">
    <location>
        <begin position="72"/>
        <end position="91"/>
    </location>
</feature>
<dbReference type="SMART" id="SM00267">
    <property type="entry name" value="GGDEF"/>
    <property type="match status" value="1"/>
</dbReference>
<evidence type="ECO:0000256" key="2">
    <source>
        <dbReference type="ARBA" id="ARBA00034247"/>
    </source>
</evidence>
<evidence type="ECO:0000313" key="6">
    <source>
        <dbReference type="Proteomes" id="UP000016480"/>
    </source>
</evidence>
<dbReference type="GO" id="GO:0052621">
    <property type="term" value="F:diguanylate cyclase activity"/>
    <property type="evidence" value="ECO:0007669"/>
    <property type="project" value="UniProtKB-EC"/>
</dbReference>
<dbReference type="AlphaFoldDB" id="A0A8T0C037"/>
<dbReference type="PROSITE" id="PS50887">
    <property type="entry name" value="GGDEF"/>
    <property type="match status" value="1"/>
</dbReference>
<feature type="transmembrane region" description="Helical" evidence="3">
    <location>
        <begin position="12"/>
        <end position="32"/>
    </location>
</feature>
<dbReference type="RefSeq" id="WP_010384389.1">
    <property type="nucleotide sequence ID" value="NZ_AHCD03000044.1"/>
</dbReference>
<proteinExistence type="predicted"/>
<reference evidence="5 6" key="1">
    <citation type="journal article" date="2012" name="J. Bacteriol.">
        <title>Genome sequence of the cycloprodigiosin-producing bacterial strain Pseudoalteromonas rubra ATCC 29570(T).</title>
        <authorList>
            <person name="Xie B.B."/>
            <person name="Shu Y.L."/>
            <person name="Qin Q.L."/>
            <person name="Rong J.C."/>
            <person name="Zhang X.Y."/>
            <person name="Chen X.L."/>
            <person name="Zhou B.C."/>
            <person name="Zhang Y.Z."/>
        </authorList>
    </citation>
    <scope>NUCLEOTIDE SEQUENCE [LARGE SCALE GENOMIC DNA]</scope>
    <source>
        <strain evidence="5 6">DSM 6842</strain>
    </source>
</reference>
<evidence type="ECO:0000256" key="3">
    <source>
        <dbReference type="SAM" id="Phobius"/>
    </source>
</evidence>
<feature type="transmembrane region" description="Helical" evidence="3">
    <location>
        <begin position="111"/>
        <end position="128"/>
    </location>
</feature>
<dbReference type="EMBL" id="AHCD03000044">
    <property type="protein sequence ID" value="KAF7781074.1"/>
    <property type="molecule type" value="Genomic_DNA"/>
</dbReference>
<feature type="domain" description="GGDEF" evidence="4">
    <location>
        <begin position="179"/>
        <end position="308"/>
    </location>
</feature>
<dbReference type="GeneID" id="61360023"/>
<dbReference type="Proteomes" id="UP000016480">
    <property type="component" value="Unassembled WGS sequence"/>
</dbReference>
<accession>A0A8T0C037</accession>
<dbReference type="InterPro" id="IPR043128">
    <property type="entry name" value="Rev_trsase/Diguanyl_cyclase"/>
</dbReference>
<protein>
    <recommendedName>
        <fullName evidence="1">diguanylate cyclase</fullName>
        <ecNumber evidence="1">2.7.7.65</ecNumber>
    </recommendedName>
</protein>
<evidence type="ECO:0000256" key="1">
    <source>
        <dbReference type="ARBA" id="ARBA00012528"/>
    </source>
</evidence>
<gene>
    <name evidence="5" type="ORF">PRUB_b0180</name>
</gene>
<comment type="catalytic activity">
    <reaction evidence="2">
        <text>2 GTP = 3',3'-c-di-GMP + 2 diphosphate</text>
        <dbReference type="Rhea" id="RHEA:24898"/>
        <dbReference type="ChEBI" id="CHEBI:33019"/>
        <dbReference type="ChEBI" id="CHEBI:37565"/>
        <dbReference type="ChEBI" id="CHEBI:58805"/>
        <dbReference type="EC" id="2.7.7.65"/>
    </reaction>
</comment>
<dbReference type="GO" id="GO:0043709">
    <property type="term" value="P:cell adhesion involved in single-species biofilm formation"/>
    <property type="evidence" value="ECO:0007669"/>
    <property type="project" value="TreeGrafter"/>
</dbReference>
<feature type="transmembrane region" description="Helical" evidence="3">
    <location>
        <begin position="44"/>
        <end position="65"/>
    </location>
</feature>
<dbReference type="InterPro" id="IPR050469">
    <property type="entry name" value="Diguanylate_Cyclase"/>
</dbReference>
<dbReference type="GO" id="GO:0005886">
    <property type="term" value="C:plasma membrane"/>
    <property type="evidence" value="ECO:0007669"/>
    <property type="project" value="TreeGrafter"/>
</dbReference>
<keyword evidence="3" id="KW-0812">Transmembrane</keyword>
<sequence>MNAQLAKKMKNVSSLCLTLCVSILLTVLALFIGDLKSVNDIDWVDAAGEATTSMMSAIWFILLMLCRPRGRVTTVLLLGSATYWLTTWLDLLDEFIAYPLQSHLFTWLESLPAPVSMTLLTWGLVTWYREQQAVNRQLKQREHFHREHSLIDPVTQLYSLRYLLIQLNREAILHDKRNQPLSLVMVDIKGFAQYNRVHGVQKGDESLNEVASALEIALRETDLACRYTSDRFAVLLPETPPDEARVFSQLIQACCNSALKGTLTVTTVQATRIAGESEQALFERLNQQLAGAKRTSSVAMDGEDGRCL</sequence>
<evidence type="ECO:0000259" key="4">
    <source>
        <dbReference type="PROSITE" id="PS50887"/>
    </source>
</evidence>
<keyword evidence="3" id="KW-0472">Membrane</keyword>